<dbReference type="EMBL" id="HBIF01001029">
    <property type="protein sequence ID" value="CAE0317609.1"/>
    <property type="molecule type" value="Transcribed_RNA"/>
</dbReference>
<comment type="domain">
    <text evidence="7">The DHHC domain is required for palmitoyltransferase activity.</text>
</comment>
<feature type="transmembrane region" description="Helical" evidence="7">
    <location>
        <begin position="12"/>
        <end position="34"/>
    </location>
</feature>
<dbReference type="Pfam" id="PF01529">
    <property type="entry name" value="DHHC"/>
    <property type="match status" value="1"/>
</dbReference>
<evidence type="ECO:0000256" key="5">
    <source>
        <dbReference type="ARBA" id="ARBA00023136"/>
    </source>
</evidence>
<protein>
    <recommendedName>
        <fullName evidence="7">Palmitoyltransferase</fullName>
        <ecNumber evidence="7">2.3.1.225</ecNumber>
    </recommendedName>
</protein>
<accession>A0A7S3IBJ6</accession>
<comment type="catalytic activity">
    <reaction evidence="7">
        <text>L-cysteinyl-[protein] + hexadecanoyl-CoA = S-hexadecanoyl-L-cysteinyl-[protein] + CoA</text>
        <dbReference type="Rhea" id="RHEA:36683"/>
        <dbReference type="Rhea" id="RHEA-COMP:10131"/>
        <dbReference type="Rhea" id="RHEA-COMP:11032"/>
        <dbReference type="ChEBI" id="CHEBI:29950"/>
        <dbReference type="ChEBI" id="CHEBI:57287"/>
        <dbReference type="ChEBI" id="CHEBI:57379"/>
        <dbReference type="ChEBI" id="CHEBI:74151"/>
        <dbReference type="EC" id="2.3.1.225"/>
    </reaction>
</comment>
<evidence type="ECO:0000256" key="3">
    <source>
        <dbReference type="ARBA" id="ARBA00022692"/>
    </source>
</evidence>
<keyword evidence="4 7" id="KW-1133">Transmembrane helix</keyword>
<evidence type="ECO:0000313" key="9">
    <source>
        <dbReference type="EMBL" id="CAE0317609.1"/>
    </source>
</evidence>
<dbReference type="InterPro" id="IPR001594">
    <property type="entry name" value="Palmitoyltrfase_DHHC"/>
</dbReference>
<keyword evidence="5 7" id="KW-0472">Membrane</keyword>
<dbReference type="AlphaFoldDB" id="A0A7S3IBJ6"/>
<dbReference type="PROSITE" id="PS50216">
    <property type="entry name" value="DHHC"/>
    <property type="match status" value="1"/>
</dbReference>
<dbReference type="GO" id="GO:0006612">
    <property type="term" value="P:protein targeting to membrane"/>
    <property type="evidence" value="ECO:0007669"/>
    <property type="project" value="TreeGrafter"/>
</dbReference>
<dbReference type="PANTHER" id="PTHR22883">
    <property type="entry name" value="ZINC FINGER DHHC DOMAIN CONTAINING PROTEIN"/>
    <property type="match status" value="1"/>
</dbReference>
<evidence type="ECO:0000259" key="8">
    <source>
        <dbReference type="Pfam" id="PF01529"/>
    </source>
</evidence>
<dbReference type="GO" id="GO:0016020">
    <property type="term" value="C:membrane"/>
    <property type="evidence" value="ECO:0007669"/>
    <property type="project" value="UniProtKB-SubCell"/>
</dbReference>
<keyword evidence="2 7" id="KW-0808">Transferase</keyword>
<evidence type="ECO:0000256" key="7">
    <source>
        <dbReference type="RuleBase" id="RU079119"/>
    </source>
</evidence>
<reference evidence="9" key="1">
    <citation type="submission" date="2021-01" db="EMBL/GenBank/DDBJ databases">
        <authorList>
            <person name="Corre E."/>
            <person name="Pelletier E."/>
            <person name="Niang G."/>
            <person name="Scheremetjew M."/>
            <person name="Finn R."/>
            <person name="Kale V."/>
            <person name="Holt S."/>
            <person name="Cochrane G."/>
            <person name="Meng A."/>
            <person name="Brown T."/>
            <person name="Cohen L."/>
        </authorList>
    </citation>
    <scope>NUCLEOTIDE SEQUENCE</scope>
</reference>
<name>A0A7S3IBJ6_9CILI</name>
<comment type="similarity">
    <text evidence="7">Belongs to the DHHC palmitoyltransferase family.</text>
</comment>
<comment type="subcellular location">
    <subcellularLocation>
        <location evidence="1">Membrane</location>
        <topology evidence="1">Multi-pass membrane protein</topology>
    </subcellularLocation>
</comment>
<dbReference type="GO" id="GO:0019706">
    <property type="term" value="F:protein-cysteine S-palmitoyltransferase activity"/>
    <property type="evidence" value="ECO:0007669"/>
    <property type="project" value="UniProtKB-EC"/>
</dbReference>
<dbReference type="EC" id="2.3.1.225" evidence="7"/>
<feature type="transmembrane region" description="Helical" evidence="7">
    <location>
        <begin position="151"/>
        <end position="174"/>
    </location>
</feature>
<organism evidence="9">
    <name type="scientific">Fabrea salina</name>
    <dbReference type="NCBI Taxonomy" id="342563"/>
    <lineage>
        <taxon>Eukaryota</taxon>
        <taxon>Sar</taxon>
        <taxon>Alveolata</taxon>
        <taxon>Ciliophora</taxon>
        <taxon>Postciliodesmatophora</taxon>
        <taxon>Heterotrichea</taxon>
        <taxon>Heterotrichida</taxon>
        <taxon>Fabreidae</taxon>
        <taxon>Fabrea</taxon>
    </lineage>
</organism>
<keyword evidence="6 7" id="KW-0012">Acyltransferase</keyword>
<evidence type="ECO:0000256" key="1">
    <source>
        <dbReference type="ARBA" id="ARBA00004141"/>
    </source>
</evidence>
<evidence type="ECO:0000256" key="6">
    <source>
        <dbReference type="ARBA" id="ARBA00023315"/>
    </source>
</evidence>
<proteinExistence type="inferred from homology"/>
<keyword evidence="3 7" id="KW-0812">Transmembrane</keyword>
<dbReference type="GO" id="GO:0005794">
    <property type="term" value="C:Golgi apparatus"/>
    <property type="evidence" value="ECO:0007669"/>
    <property type="project" value="TreeGrafter"/>
</dbReference>
<feature type="transmembrane region" description="Helical" evidence="7">
    <location>
        <begin position="180"/>
        <end position="209"/>
    </location>
</feature>
<dbReference type="InterPro" id="IPR039859">
    <property type="entry name" value="PFA4/ZDH16/20/ERF2-like"/>
</dbReference>
<dbReference type="GO" id="GO:0005783">
    <property type="term" value="C:endoplasmic reticulum"/>
    <property type="evidence" value="ECO:0007669"/>
    <property type="project" value="TreeGrafter"/>
</dbReference>
<evidence type="ECO:0000256" key="2">
    <source>
        <dbReference type="ARBA" id="ARBA00022679"/>
    </source>
</evidence>
<evidence type="ECO:0000256" key="4">
    <source>
        <dbReference type="ARBA" id="ARBA00022989"/>
    </source>
</evidence>
<gene>
    <name evidence="9" type="ORF">FSAL1345_LOCUS878</name>
</gene>
<sequence>MIYHPKKYYRVLSVLPMSCVLGLKGFALFVFFKGYLLEKDFAPVDVIGTVILFSVLLLGMWSYLVSVFKDPGTPKRSLDPLYIPDDRLEHYCPGMNEDDFERAKLNFCSKCSRYRPTRAHHCSHCERCILRYDHHCPWIANCVGLLNHKAFVLFLLYYGVGGLVMGVLCLLFVLEDSHYSVFSILGAGLGFVFFFSLTGFGVMHLWMILKNFTNLEMGEEFNVFDTKNVVKNLSQVFGENKKLWLVPLGKPSADGHLYPIRVRMESCNEPLLFEDKYLVN</sequence>
<feature type="transmembrane region" description="Helical" evidence="7">
    <location>
        <begin position="46"/>
        <end position="68"/>
    </location>
</feature>
<feature type="domain" description="Palmitoyltransferase DHHC" evidence="8">
    <location>
        <begin position="104"/>
        <end position="217"/>
    </location>
</feature>